<organism evidence="3 4">
    <name type="scientific">Luedemannella helvata</name>
    <dbReference type="NCBI Taxonomy" id="349315"/>
    <lineage>
        <taxon>Bacteria</taxon>
        <taxon>Bacillati</taxon>
        <taxon>Actinomycetota</taxon>
        <taxon>Actinomycetes</taxon>
        <taxon>Micromonosporales</taxon>
        <taxon>Micromonosporaceae</taxon>
        <taxon>Luedemannella</taxon>
    </lineage>
</organism>
<keyword evidence="2" id="KW-0812">Transmembrane</keyword>
<dbReference type="Proteomes" id="UP001500655">
    <property type="component" value="Unassembled WGS sequence"/>
</dbReference>
<dbReference type="EMBL" id="BAAALS010000022">
    <property type="protein sequence ID" value="GAA1766167.1"/>
    <property type="molecule type" value="Genomic_DNA"/>
</dbReference>
<keyword evidence="2" id="KW-0472">Membrane</keyword>
<protein>
    <recommendedName>
        <fullName evidence="5">Ig-like domain-containing protein</fullName>
    </recommendedName>
</protein>
<evidence type="ECO:0000256" key="1">
    <source>
        <dbReference type="SAM" id="MobiDB-lite"/>
    </source>
</evidence>
<evidence type="ECO:0000313" key="4">
    <source>
        <dbReference type="Proteomes" id="UP001500655"/>
    </source>
</evidence>
<feature type="compositionally biased region" description="Low complexity" evidence="1">
    <location>
        <begin position="1"/>
        <end position="12"/>
    </location>
</feature>
<gene>
    <name evidence="3" type="ORF">GCM10009681_41540</name>
</gene>
<keyword evidence="2" id="KW-1133">Transmembrane helix</keyword>
<dbReference type="SUPFAM" id="SSF81995">
    <property type="entry name" value="beta-sandwich domain of Sec23/24"/>
    <property type="match status" value="1"/>
</dbReference>
<reference evidence="4" key="1">
    <citation type="journal article" date="2019" name="Int. J. Syst. Evol. Microbiol.">
        <title>The Global Catalogue of Microorganisms (GCM) 10K type strain sequencing project: providing services to taxonomists for standard genome sequencing and annotation.</title>
        <authorList>
            <consortium name="The Broad Institute Genomics Platform"/>
            <consortium name="The Broad Institute Genome Sequencing Center for Infectious Disease"/>
            <person name="Wu L."/>
            <person name="Ma J."/>
        </authorList>
    </citation>
    <scope>NUCLEOTIDE SEQUENCE [LARGE SCALE GENOMIC DNA]</scope>
    <source>
        <strain evidence="4">JCM 13249</strain>
    </source>
</reference>
<dbReference type="RefSeq" id="WP_344084499.1">
    <property type="nucleotide sequence ID" value="NZ_BAAALS010000022.1"/>
</dbReference>
<comment type="caution">
    <text evidence="3">The sequence shown here is derived from an EMBL/GenBank/DDBJ whole genome shotgun (WGS) entry which is preliminary data.</text>
</comment>
<evidence type="ECO:0000256" key="2">
    <source>
        <dbReference type="SAM" id="Phobius"/>
    </source>
</evidence>
<proteinExistence type="predicted"/>
<feature type="compositionally biased region" description="Pro residues" evidence="1">
    <location>
        <begin position="13"/>
        <end position="43"/>
    </location>
</feature>
<evidence type="ECO:0000313" key="3">
    <source>
        <dbReference type="EMBL" id="GAA1766167.1"/>
    </source>
</evidence>
<feature type="transmembrane region" description="Helical" evidence="2">
    <location>
        <begin position="73"/>
        <end position="99"/>
    </location>
</feature>
<accession>A0ABP4X1S9</accession>
<name>A0ABP4X1S9_9ACTN</name>
<evidence type="ECO:0008006" key="5">
    <source>
        <dbReference type="Google" id="ProtNLM"/>
    </source>
</evidence>
<sequence length="201" mass="20788">MTNPYDPQQPGYGYPPPGSPAPQPGYPTSPQGYPPPPQAPPGYPAGYPGYAAPGYPAPQPGYPVAPPPKKTRWGLIIGIVVIVLLLVCGGIAGCVAFVAKSAKDSLDAELNAEKTDITIVDCVVEDDRYLPSVKVTWKVTNSGSISRTYAPTFVAESADGTRLGDGVGFVGALQPGDTRTETATILLDAPATGSVTCKLSD</sequence>
<feature type="region of interest" description="Disordered" evidence="1">
    <location>
        <begin position="1"/>
        <end position="45"/>
    </location>
</feature>
<keyword evidence="4" id="KW-1185">Reference proteome</keyword>